<dbReference type="EMBL" id="CAFBMU010000002">
    <property type="protein sequence ID" value="CAB4915371.1"/>
    <property type="molecule type" value="Genomic_DNA"/>
</dbReference>
<dbReference type="EMBL" id="CAFBOD010000001">
    <property type="protein sequence ID" value="CAB4968198.1"/>
    <property type="molecule type" value="Genomic_DNA"/>
</dbReference>
<dbReference type="InterPro" id="IPR017592">
    <property type="entry name" value="Pilus_assmbl_Flp-typ_CpaB"/>
</dbReference>
<dbReference type="EMBL" id="CAFAAS010000002">
    <property type="protein sequence ID" value="CAB4798075.1"/>
    <property type="molecule type" value="Genomic_DNA"/>
</dbReference>
<feature type="domain" description="Flp pilus assembly protein RcpC/CpaB" evidence="1">
    <location>
        <begin position="124"/>
        <end position="225"/>
    </location>
</feature>
<dbReference type="AlphaFoldDB" id="A0A6J6PR70"/>
<evidence type="ECO:0000313" key="2">
    <source>
        <dbReference type="EMBL" id="CAB4699038.1"/>
    </source>
</evidence>
<dbReference type="EMBL" id="CAEZYE010000001">
    <property type="protein sequence ID" value="CAB4699038.1"/>
    <property type="molecule type" value="Genomic_DNA"/>
</dbReference>
<dbReference type="NCBIfam" id="TIGR03177">
    <property type="entry name" value="pilus_cpaB"/>
    <property type="match status" value="1"/>
</dbReference>
<evidence type="ECO:0000313" key="4">
    <source>
        <dbReference type="EMBL" id="CAB4915371.1"/>
    </source>
</evidence>
<reference evidence="2" key="1">
    <citation type="submission" date="2020-05" db="EMBL/GenBank/DDBJ databases">
        <authorList>
            <person name="Chiriac C."/>
            <person name="Salcher M."/>
            <person name="Ghai R."/>
            <person name="Kavagutti S V."/>
        </authorList>
    </citation>
    <scope>NUCLEOTIDE SEQUENCE</scope>
</reference>
<evidence type="ECO:0000313" key="3">
    <source>
        <dbReference type="EMBL" id="CAB4798075.1"/>
    </source>
</evidence>
<dbReference type="InterPro" id="IPR031571">
    <property type="entry name" value="RcpC_dom"/>
</dbReference>
<dbReference type="EMBL" id="CAFBRZ010000039">
    <property type="protein sequence ID" value="CAB5153188.1"/>
    <property type="molecule type" value="Genomic_DNA"/>
</dbReference>
<proteinExistence type="predicted"/>
<evidence type="ECO:0000313" key="6">
    <source>
        <dbReference type="EMBL" id="CAB5153188.1"/>
    </source>
</evidence>
<gene>
    <name evidence="2" type="ORF">UFOPK2655_00015</name>
    <name evidence="3" type="ORF">UFOPK3077_00336</name>
    <name evidence="4" type="ORF">UFOPK3667_00335</name>
    <name evidence="5" type="ORF">UFOPK3903_00067</name>
    <name evidence="6" type="ORF">UFOPK4444_00793</name>
</gene>
<name>A0A6J6PR70_9ZZZZ</name>
<dbReference type="Pfam" id="PF16976">
    <property type="entry name" value="RcpC"/>
    <property type="match status" value="1"/>
</dbReference>
<sequence>MKLKVRSKMKKSTAQLVAIILLSVLSGLSIYTYTSGVESRLRSTQQTTAVLIALKQIPIGTALGSAINQGYIEEKQFPHDSVPTQAMPAVNATNSDLVALQTLQPGQLLLQTNFGVSAANTGALVIPDGQLAVTVSLSDPARVASFLQPGSEITIFVTGQNGNIKFTQVLISRTQVLAVGSQVLPSPDGSSSGNTSALITVAVSPIQAKRLVHASQTLSLYFGLRTAGVDFGTSAPVTDDSLFN</sequence>
<evidence type="ECO:0000313" key="5">
    <source>
        <dbReference type="EMBL" id="CAB4968198.1"/>
    </source>
</evidence>
<protein>
    <submittedName>
        <fullName evidence="2">Unannotated protein</fullName>
    </submittedName>
</protein>
<accession>A0A6J6PR70</accession>
<evidence type="ECO:0000259" key="1">
    <source>
        <dbReference type="Pfam" id="PF16976"/>
    </source>
</evidence>
<organism evidence="2">
    <name type="scientific">freshwater metagenome</name>
    <dbReference type="NCBI Taxonomy" id="449393"/>
    <lineage>
        <taxon>unclassified sequences</taxon>
        <taxon>metagenomes</taxon>
        <taxon>ecological metagenomes</taxon>
    </lineage>
</organism>